<organism evidence="1 2">
    <name type="scientific">Dorcoceras hygrometricum</name>
    <dbReference type="NCBI Taxonomy" id="472368"/>
    <lineage>
        <taxon>Eukaryota</taxon>
        <taxon>Viridiplantae</taxon>
        <taxon>Streptophyta</taxon>
        <taxon>Embryophyta</taxon>
        <taxon>Tracheophyta</taxon>
        <taxon>Spermatophyta</taxon>
        <taxon>Magnoliopsida</taxon>
        <taxon>eudicotyledons</taxon>
        <taxon>Gunneridae</taxon>
        <taxon>Pentapetalae</taxon>
        <taxon>asterids</taxon>
        <taxon>lamiids</taxon>
        <taxon>Lamiales</taxon>
        <taxon>Gesneriaceae</taxon>
        <taxon>Didymocarpoideae</taxon>
        <taxon>Trichosporeae</taxon>
        <taxon>Loxocarpinae</taxon>
        <taxon>Dorcoceras</taxon>
    </lineage>
</organism>
<gene>
    <name evidence="1" type="ORF">F511_14170</name>
</gene>
<accession>A0A2Z7D065</accession>
<dbReference type="Proteomes" id="UP000250235">
    <property type="component" value="Unassembled WGS sequence"/>
</dbReference>
<dbReference type="AlphaFoldDB" id="A0A2Z7D065"/>
<sequence length="73" mass="8422">MDGGEAAALRWRSGGREVEERRGGRFYALEARRLRKGETDDALSLRYQQKINSVMTEERTADEIYKEEPTADE</sequence>
<protein>
    <submittedName>
        <fullName evidence="1">Uncharacterized protein</fullName>
    </submittedName>
</protein>
<evidence type="ECO:0000313" key="1">
    <source>
        <dbReference type="EMBL" id="KZV50526.1"/>
    </source>
</evidence>
<evidence type="ECO:0000313" key="2">
    <source>
        <dbReference type="Proteomes" id="UP000250235"/>
    </source>
</evidence>
<proteinExistence type="predicted"/>
<dbReference type="EMBL" id="KQ992388">
    <property type="protein sequence ID" value="KZV50526.1"/>
    <property type="molecule type" value="Genomic_DNA"/>
</dbReference>
<keyword evidence="2" id="KW-1185">Reference proteome</keyword>
<name>A0A2Z7D065_9LAMI</name>
<reference evidence="1 2" key="1">
    <citation type="journal article" date="2015" name="Proc. Natl. Acad. Sci. U.S.A.">
        <title>The resurrection genome of Boea hygrometrica: A blueprint for survival of dehydration.</title>
        <authorList>
            <person name="Xiao L."/>
            <person name="Yang G."/>
            <person name="Zhang L."/>
            <person name="Yang X."/>
            <person name="Zhao S."/>
            <person name="Ji Z."/>
            <person name="Zhou Q."/>
            <person name="Hu M."/>
            <person name="Wang Y."/>
            <person name="Chen M."/>
            <person name="Xu Y."/>
            <person name="Jin H."/>
            <person name="Xiao X."/>
            <person name="Hu G."/>
            <person name="Bao F."/>
            <person name="Hu Y."/>
            <person name="Wan P."/>
            <person name="Li L."/>
            <person name="Deng X."/>
            <person name="Kuang T."/>
            <person name="Xiang C."/>
            <person name="Zhu J.K."/>
            <person name="Oliver M.J."/>
            <person name="He Y."/>
        </authorList>
    </citation>
    <scope>NUCLEOTIDE SEQUENCE [LARGE SCALE GENOMIC DNA]</scope>
    <source>
        <strain evidence="2">cv. XS01</strain>
    </source>
</reference>